<dbReference type="AlphaFoldDB" id="A0A316A791"/>
<keyword evidence="1" id="KW-0472">Membrane</keyword>
<comment type="caution">
    <text evidence="2">The sequence shown here is derived from an EMBL/GenBank/DDBJ whole genome shotgun (WGS) entry which is preliminary data.</text>
</comment>
<feature type="transmembrane region" description="Helical" evidence="1">
    <location>
        <begin position="95"/>
        <end position="114"/>
    </location>
</feature>
<evidence type="ECO:0000313" key="2">
    <source>
        <dbReference type="EMBL" id="PWJ53741.1"/>
    </source>
</evidence>
<name>A0A316A791_9BACT</name>
<dbReference type="OrthoDB" id="944995at2"/>
<organism evidence="2 3">
    <name type="scientific">Dyadobacter jejuensis</name>
    <dbReference type="NCBI Taxonomy" id="1082580"/>
    <lineage>
        <taxon>Bacteria</taxon>
        <taxon>Pseudomonadati</taxon>
        <taxon>Bacteroidota</taxon>
        <taxon>Cytophagia</taxon>
        <taxon>Cytophagales</taxon>
        <taxon>Spirosomataceae</taxon>
        <taxon>Dyadobacter</taxon>
    </lineage>
</organism>
<dbReference type="EMBL" id="QGDT01000021">
    <property type="protein sequence ID" value="PWJ53741.1"/>
    <property type="molecule type" value="Genomic_DNA"/>
</dbReference>
<evidence type="ECO:0000256" key="1">
    <source>
        <dbReference type="SAM" id="Phobius"/>
    </source>
</evidence>
<feature type="transmembrane region" description="Helical" evidence="1">
    <location>
        <begin position="206"/>
        <end position="225"/>
    </location>
</feature>
<keyword evidence="1" id="KW-0812">Transmembrane</keyword>
<feature type="transmembrane region" description="Helical" evidence="1">
    <location>
        <begin position="347"/>
        <end position="363"/>
    </location>
</feature>
<feature type="transmembrane region" description="Helical" evidence="1">
    <location>
        <begin position="308"/>
        <end position="327"/>
    </location>
</feature>
<accession>A0A316A791</accession>
<evidence type="ECO:0000313" key="3">
    <source>
        <dbReference type="Proteomes" id="UP000245880"/>
    </source>
</evidence>
<reference evidence="2 3" key="1">
    <citation type="submission" date="2018-03" db="EMBL/GenBank/DDBJ databases">
        <title>Genomic Encyclopedia of Archaeal and Bacterial Type Strains, Phase II (KMG-II): from individual species to whole genera.</title>
        <authorList>
            <person name="Goeker M."/>
        </authorList>
    </citation>
    <scope>NUCLEOTIDE SEQUENCE [LARGE SCALE GENOMIC DNA]</scope>
    <source>
        <strain evidence="2 3">DSM 100346</strain>
    </source>
</reference>
<feature type="transmembrane region" description="Helical" evidence="1">
    <location>
        <begin position="172"/>
        <end position="194"/>
    </location>
</feature>
<feature type="transmembrane region" description="Helical" evidence="1">
    <location>
        <begin position="246"/>
        <end position="264"/>
    </location>
</feature>
<proteinExistence type="predicted"/>
<feature type="transmembrane region" description="Helical" evidence="1">
    <location>
        <begin position="144"/>
        <end position="165"/>
    </location>
</feature>
<keyword evidence="1" id="KW-1133">Transmembrane helix</keyword>
<dbReference type="Proteomes" id="UP000245880">
    <property type="component" value="Unassembled WGS sequence"/>
</dbReference>
<gene>
    <name evidence="2" type="ORF">CLV98_12113</name>
</gene>
<evidence type="ECO:0008006" key="4">
    <source>
        <dbReference type="Google" id="ProtNLM"/>
    </source>
</evidence>
<dbReference type="RefSeq" id="WP_109678095.1">
    <property type="nucleotide sequence ID" value="NZ_QGDT01000021.1"/>
</dbReference>
<feature type="transmembrane region" description="Helical" evidence="1">
    <location>
        <begin position="270"/>
        <end position="296"/>
    </location>
</feature>
<feature type="transmembrane region" description="Helical" evidence="1">
    <location>
        <begin position="12"/>
        <end position="31"/>
    </location>
</feature>
<protein>
    <recommendedName>
        <fullName evidence="4">Glucosyltransferase GtrII-like protein</fullName>
    </recommendedName>
</protein>
<feature type="transmembrane region" description="Helical" evidence="1">
    <location>
        <begin position="370"/>
        <end position="391"/>
    </location>
</feature>
<sequence>MIPALLRNPTYSRILAIAAAGIPILIYYWFFGSLALNVNYLAFDDILILGIVPEFEGATWAQRWVALTTLFPEHRLVFSRSVVLVFYHLFGRVDLVWLMVVANLCWGACAIYFYKALHTAERSIWYFIPVLWLWFNVGCFENMMWGVSSLCNFGVLFFMLGSLYFAAFRPNWLALSLLLALCATYSYGNGLLVFPVLAMMQLFRRNYVQVGITLVTVLIVSKLYFTDFQPITKSLDISNMGQVEQGILGFFGFLGSHATIHAYGLTTSNLYIASITGLLLALLTVGLLIGQIPLLWQSVSKKKPYSNPLALFAIGILAFVVITALALTYKRIPTDEYIGMFKGRYRIYSTLFLLGMYLLYLGVRPKSRHITIWFMVLLSVGLNLAVLHGNFADAVNRRHMAIAEEFNARYNADWHGLRMFNMSQQHYEEIRQIYQSQDPLAEGWQPHEGLPSSRLSDSPFPIVKQTDTDDRFGMTIDQGTFKIGKNYSDGLYLLLHSAQHRYIAPFTQTPVPLKTTLRRGLYYSKYAAASLPAGNIEPGNYRVTLVERRNGQNRFYKTGQTLNKD</sequence>
<keyword evidence="3" id="KW-1185">Reference proteome</keyword>